<dbReference type="AlphaFoldDB" id="A0A6J8DXW5"/>
<reference evidence="3 4" key="1">
    <citation type="submission" date="2020-06" db="EMBL/GenBank/DDBJ databases">
        <authorList>
            <person name="Li R."/>
            <person name="Bekaert M."/>
        </authorList>
    </citation>
    <scope>NUCLEOTIDE SEQUENCE [LARGE SCALE GENOMIC DNA]</scope>
    <source>
        <strain evidence="4">wild</strain>
    </source>
</reference>
<evidence type="ECO:0000256" key="2">
    <source>
        <dbReference type="SAM" id="Phobius"/>
    </source>
</evidence>
<dbReference type="Proteomes" id="UP000507470">
    <property type="component" value="Unassembled WGS sequence"/>
</dbReference>
<evidence type="ECO:0000313" key="4">
    <source>
        <dbReference type="Proteomes" id="UP000507470"/>
    </source>
</evidence>
<feature type="compositionally biased region" description="Basic and acidic residues" evidence="1">
    <location>
        <begin position="71"/>
        <end position="86"/>
    </location>
</feature>
<evidence type="ECO:0000256" key="1">
    <source>
        <dbReference type="SAM" id="MobiDB-lite"/>
    </source>
</evidence>
<organism evidence="3 4">
    <name type="scientific">Mytilus coruscus</name>
    <name type="common">Sea mussel</name>
    <dbReference type="NCBI Taxonomy" id="42192"/>
    <lineage>
        <taxon>Eukaryota</taxon>
        <taxon>Metazoa</taxon>
        <taxon>Spiralia</taxon>
        <taxon>Lophotrochozoa</taxon>
        <taxon>Mollusca</taxon>
        <taxon>Bivalvia</taxon>
        <taxon>Autobranchia</taxon>
        <taxon>Pteriomorphia</taxon>
        <taxon>Mytilida</taxon>
        <taxon>Mytiloidea</taxon>
        <taxon>Mytilidae</taxon>
        <taxon>Mytilinae</taxon>
        <taxon>Mytilus</taxon>
    </lineage>
</organism>
<feature type="region of interest" description="Disordered" evidence="1">
    <location>
        <begin position="1"/>
        <end position="117"/>
    </location>
</feature>
<dbReference type="EMBL" id="CACVKT020008083">
    <property type="protein sequence ID" value="CAC5412706.1"/>
    <property type="molecule type" value="Genomic_DNA"/>
</dbReference>
<protein>
    <submittedName>
        <fullName evidence="3">Uncharacterized protein</fullName>
    </submittedName>
</protein>
<keyword evidence="2" id="KW-0812">Transmembrane</keyword>
<feature type="compositionally biased region" description="Basic and acidic residues" evidence="1">
    <location>
        <begin position="32"/>
        <end position="46"/>
    </location>
</feature>
<evidence type="ECO:0000313" key="3">
    <source>
        <dbReference type="EMBL" id="CAC5412706.1"/>
    </source>
</evidence>
<keyword evidence="4" id="KW-1185">Reference proteome</keyword>
<gene>
    <name evidence="3" type="ORF">MCOR_45693</name>
</gene>
<keyword evidence="2" id="KW-0472">Membrane</keyword>
<keyword evidence="2" id="KW-1133">Transmembrane helix</keyword>
<feature type="transmembrane region" description="Helical" evidence="2">
    <location>
        <begin position="264"/>
        <end position="287"/>
    </location>
</feature>
<accession>A0A6J8DXW5</accession>
<proteinExistence type="predicted"/>
<name>A0A6J8DXW5_MYTCO</name>
<sequence length="334" mass="37665">MKRNTEGLRVMQEMNKQTQSEGWDDESCPIKPENDAIKSISEEAKSGKISKRRRTEKSSQKIDEDEDDTSGVDKVKTEKGNNEKLSQKSGKVGGEKKCISQRPIIKPKRHSPRPAKPPFTWIVQASLILLVVQISAARENMTVKLSMRTKEVQYGQNISMLCITQKMCAVNSWSVKSQNGMYETVVRESAAYDPRKYGAQLQQKKETNYELTVYLLNKDDLSNEYRCECDNSKGYLRDIIDQLTVVNSTKNSQDSSHSEVSDSLVIVGGISGMCIFLIVLVCVIYHCRKRMKSNQKKDNKEIPTSSSSSSIESGRAAATEIEHMLNKQTFTTKL</sequence>